<dbReference type="EMBL" id="LAZR01039730">
    <property type="protein sequence ID" value="KKL16266.1"/>
    <property type="molecule type" value="Genomic_DNA"/>
</dbReference>
<comment type="caution">
    <text evidence="1">The sequence shown here is derived from an EMBL/GenBank/DDBJ whole genome shotgun (WGS) entry which is preliminary data.</text>
</comment>
<protein>
    <submittedName>
        <fullName evidence="1">Uncharacterized protein</fullName>
    </submittedName>
</protein>
<accession>A0A0F9DES3</accession>
<gene>
    <name evidence="1" type="ORF">LCGC14_2497280</name>
</gene>
<name>A0A0F9DES3_9ZZZZ</name>
<organism evidence="1">
    <name type="scientific">marine sediment metagenome</name>
    <dbReference type="NCBI Taxonomy" id="412755"/>
    <lineage>
        <taxon>unclassified sequences</taxon>
        <taxon>metagenomes</taxon>
        <taxon>ecological metagenomes</taxon>
    </lineage>
</organism>
<proteinExistence type="predicted"/>
<dbReference type="AlphaFoldDB" id="A0A0F9DES3"/>
<reference evidence="1" key="1">
    <citation type="journal article" date="2015" name="Nature">
        <title>Complex archaea that bridge the gap between prokaryotes and eukaryotes.</title>
        <authorList>
            <person name="Spang A."/>
            <person name="Saw J.H."/>
            <person name="Jorgensen S.L."/>
            <person name="Zaremba-Niedzwiedzka K."/>
            <person name="Martijn J."/>
            <person name="Lind A.E."/>
            <person name="van Eijk R."/>
            <person name="Schleper C."/>
            <person name="Guy L."/>
            <person name="Ettema T.J."/>
        </authorList>
    </citation>
    <scope>NUCLEOTIDE SEQUENCE</scope>
</reference>
<sequence>MDHLQLLKDIVLSLDTQGFYVGTWVLGSFSIINLNLPKSNLLILSNGELHALYSYAVTGPEDISELLTIDAANAWAKVGELVGGISKLKEKVDAR</sequence>
<evidence type="ECO:0000313" key="1">
    <source>
        <dbReference type="EMBL" id="KKL16266.1"/>
    </source>
</evidence>